<dbReference type="Pfam" id="PF02730">
    <property type="entry name" value="AFOR_N"/>
    <property type="match status" value="1"/>
</dbReference>
<dbReference type="GO" id="GO:0009055">
    <property type="term" value="F:electron transfer activity"/>
    <property type="evidence" value="ECO:0007669"/>
    <property type="project" value="InterPro"/>
</dbReference>
<evidence type="ECO:0000256" key="8">
    <source>
        <dbReference type="ARBA" id="ARBA00049934"/>
    </source>
</evidence>
<organism evidence="10">
    <name type="scientific">Thermodesulfobium narugense</name>
    <dbReference type="NCBI Taxonomy" id="184064"/>
    <lineage>
        <taxon>Bacteria</taxon>
        <taxon>Pseudomonadati</taxon>
        <taxon>Thermodesulfobiota</taxon>
        <taxon>Thermodesulfobiia</taxon>
        <taxon>Thermodesulfobiales</taxon>
        <taxon>Thermodesulfobiaceae</taxon>
        <taxon>Thermodesulfobium</taxon>
    </lineage>
</organism>
<keyword evidence="5" id="KW-0560">Oxidoreductase</keyword>
<reference evidence="10" key="1">
    <citation type="journal article" date="2020" name="mSystems">
        <title>Genome- and Community-Level Interaction Insights into Carbon Utilization and Element Cycling Functions of Hydrothermarchaeota in Hydrothermal Sediment.</title>
        <authorList>
            <person name="Zhou Z."/>
            <person name="Liu Y."/>
            <person name="Xu W."/>
            <person name="Pan J."/>
            <person name="Luo Z.H."/>
            <person name="Li M."/>
        </authorList>
    </citation>
    <scope>NUCLEOTIDE SEQUENCE [LARGE SCALE GENOMIC DNA]</scope>
    <source>
        <strain evidence="10">SpSt-1019</strain>
    </source>
</reference>
<evidence type="ECO:0000256" key="5">
    <source>
        <dbReference type="ARBA" id="ARBA00023002"/>
    </source>
</evidence>
<feature type="domain" description="Aldehyde ferredoxin oxidoreductase N-terminal" evidence="9">
    <location>
        <begin position="6"/>
        <end position="208"/>
    </location>
</feature>
<dbReference type="PANTHER" id="PTHR30038:SF8">
    <property type="entry name" value="ALDEHYDE FERREDOXIN OXIDOREDUCTASE"/>
    <property type="match status" value="1"/>
</dbReference>
<dbReference type="AlphaFoldDB" id="A0A7C5PGS8"/>
<dbReference type="Pfam" id="PF01314">
    <property type="entry name" value="AFOR_C"/>
    <property type="match status" value="1"/>
</dbReference>
<dbReference type="InterPro" id="IPR013984">
    <property type="entry name" value="Ald_Fedxn_OxRdtase_dom2"/>
</dbReference>
<dbReference type="PANTHER" id="PTHR30038">
    <property type="entry name" value="ALDEHYDE FERREDOXIN OXIDOREDUCTASE"/>
    <property type="match status" value="1"/>
</dbReference>
<dbReference type="Gene3D" id="1.10.599.10">
    <property type="entry name" value="Aldehyde Ferredoxin Oxidoreductase Protein, subunit A, domain 3"/>
    <property type="match status" value="1"/>
</dbReference>
<comment type="cofactor">
    <cofactor evidence="1">
        <name>[4Fe-4S] cluster</name>
        <dbReference type="ChEBI" id="CHEBI:49883"/>
    </cofactor>
</comment>
<sequence>MFEDKFTRVLYIDLSKKSFTIRSRRDLFERWLGGTGVGIQLLKEECPQGTDPLSPDNTIIFSVGPLTSLYPLASKTIAIFKSPLTGNLGESHAGGRSAVSIMMAGYGAIVIKGKSDIPVYLSIFDNEVRFHDARAIWGIKDAITVGKIIRQRETFSGQRSIMRIGRAGENLVRFASLNTETYRHFGRLGLGAVFGSKNLKAVVIAGKRTINLADPKAYIRVYKKLLDETTSNLMEKYHDLGTAVNVLPLHEIGGLPIENLNKTSYDGAKELSGENLAQNYLGRRIACTGCPVACVHIATFRDPHEEEKYFYKTSMIGYDYEPIYSLGTMLGIKEAKGFLKLMDKTEKLGLDAMSAGVALAWATEMLNKNIISEKETLIKFSFGDWEKYLDGLENIVSMPNDFYKALARGTNYASEIYGGKDFALNFGKNEMPGYHTGPATHLGWFLGARHSHLDNAGYSMDQNLKGNYPAPEKLVDNLIEEESNRQILSSLVVCFFARAIYLNFDNTINCLKTIGIDLTKEELKELGREIYRQKMSYKTQEGWLPSYLDLPKRIFETPAPFGKISEEYMKKAIEHFRTRLEQNFR</sequence>
<evidence type="ECO:0000259" key="9">
    <source>
        <dbReference type="SMART" id="SM00790"/>
    </source>
</evidence>
<gene>
    <name evidence="10" type="ORF">ENL70_03785</name>
</gene>
<comment type="cofactor">
    <cofactor evidence="8">
        <name>tungstopterin</name>
        <dbReference type="ChEBI" id="CHEBI:30402"/>
    </cofactor>
</comment>
<dbReference type="SMART" id="SM00790">
    <property type="entry name" value="AFOR_N"/>
    <property type="match status" value="1"/>
</dbReference>
<dbReference type="InterPro" id="IPR013983">
    <property type="entry name" value="Ald_Fedxn_OxRdtase_N"/>
</dbReference>
<dbReference type="InterPro" id="IPR013985">
    <property type="entry name" value="Ald_Fedxn_OxRdtase_dom3"/>
</dbReference>
<name>A0A7C5PGS8_9BACT</name>
<accession>A0A7C5PGS8</accession>
<dbReference type="GO" id="GO:0046872">
    <property type="term" value="F:metal ion binding"/>
    <property type="evidence" value="ECO:0007669"/>
    <property type="project" value="UniProtKB-KW"/>
</dbReference>
<dbReference type="Gene3D" id="3.60.9.10">
    <property type="entry name" value="Aldehyde ferredoxin oxidoreductase, N-terminal domain"/>
    <property type="match status" value="1"/>
</dbReference>
<comment type="similarity">
    <text evidence="2">Belongs to the AOR/FOR family.</text>
</comment>
<evidence type="ECO:0000256" key="2">
    <source>
        <dbReference type="ARBA" id="ARBA00011032"/>
    </source>
</evidence>
<evidence type="ECO:0000256" key="7">
    <source>
        <dbReference type="ARBA" id="ARBA00023014"/>
    </source>
</evidence>
<dbReference type="GO" id="GO:0051539">
    <property type="term" value="F:4 iron, 4 sulfur cluster binding"/>
    <property type="evidence" value="ECO:0007669"/>
    <property type="project" value="UniProtKB-KW"/>
</dbReference>
<evidence type="ECO:0000256" key="1">
    <source>
        <dbReference type="ARBA" id="ARBA00001966"/>
    </source>
</evidence>
<dbReference type="EMBL" id="DRUY01000125">
    <property type="protein sequence ID" value="HHI65651.1"/>
    <property type="molecule type" value="Genomic_DNA"/>
</dbReference>
<dbReference type="InterPro" id="IPR036503">
    <property type="entry name" value="Ald_Fedxn_OxRdtase_N_sf"/>
</dbReference>
<dbReference type="GO" id="GO:0016625">
    <property type="term" value="F:oxidoreductase activity, acting on the aldehyde or oxo group of donors, iron-sulfur protein as acceptor"/>
    <property type="evidence" value="ECO:0007669"/>
    <property type="project" value="InterPro"/>
</dbReference>
<protein>
    <submittedName>
        <fullName evidence="10">Aldehyde:ferredoxin oxidoreductase</fullName>
    </submittedName>
</protein>
<dbReference type="SUPFAM" id="SSF56228">
    <property type="entry name" value="Aldehyde ferredoxin oxidoreductase, N-terminal domain"/>
    <property type="match status" value="1"/>
</dbReference>
<evidence type="ECO:0000256" key="4">
    <source>
        <dbReference type="ARBA" id="ARBA00022723"/>
    </source>
</evidence>
<keyword evidence="7" id="KW-0411">Iron-sulfur</keyword>
<dbReference type="Gene3D" id="1.10.569.10">
    <property type="entry name" value="Aldehyde Ferredoxin Oxidoreductase Protein, subunit A, domain 2"/>
    <property type="match status" value="1"/>
</dbReference>
<keyword evidence="3" id="KW-0004">4Fe-4S</keyword>
<proteinExistence type="inferred from homology"/>
<dbReference type="SUPFAM" id="SSF48310">
    <property type="entry name" value="Aldehyde ferredoxin oxidoreductase, C-terminal domains"/>
    <property type="match status" value="1"/>
</dbReference>
<evidence type="ECO:0000256" key="6">
    <source>
        <dbReference type="ARBA" id="ARBA00023004"/>
    </source>
</evidence>
<keyword evidence="6" id="KW-0408">Iron</keyword>
<dbReference type="InterPro" id="IPR051919">
    <property type="entry name" value="W-dependent_AOR"/>
</dbReference>
<comment type="caution">
    <text evidence="10">The sequence shown here is derived from an EMBL/GenBank/DDBJ whole genome shotgun (WGS) entry which is preliminary data.</text>
</comment>
<evidence type="ECO:0000256" key="3">
    <source>
        <dbReference type="ARBA" id="ARBA00022485"/>
    </source>
</evidence>
<keyword evidence="4" id="KW-0479">Metal-binding</keyword>
<evidence type="ECO:0000313" key="10">
    <source>
        <dbReference type="EMBL" id="HHI65651.1"/>
    </source>
</evidence>
<dbReference type="InterPro" id="IPR036021">
    <property type="entry name" value="Tungsten_al_ferr_oxy-like_C"/>
</dbReference>
<dbReference type="InterPro" id="IPR001203">
    <property type="entry name" value="OxRdtase_Ald_Fedxn_C"/>
</dbReference>